<dbReference type="Proteomes" id="UP000001571">
    <property type="component" value="Segment"/>
</dbReference>
<evidence type="ECO:0000256" key="1">
    <source>
        <dbReference type="ARBA" id="ARBA00004328"/>
    </source>
</evidence>
<dbReference type="GO" id="GO:0098015">
    <property type="term" value="C:virus tail"/>
    <property type="evidence" value="ECO:0007669"/>
    <property type="project" value="UniProtKB-KW"/>
</dbReference>
<dbReference type="GO" id="GO:0098994">
    <property type="term" value="P:symbiont entry into host cell via disruption of host cell envelope"/>
    <property type="evidence" value="ECO:0007669"/>
    <property type="project" value="UniProtKB-KW"/>
</dbReference>
<dbReference type="RefSeq" id="YP_001039683.1">
    <property type="nucleotide sequence ID" value="NC_009014.1"/>
</dbReference>
<evidence type="ECO:0000256" key="2">
    <source>
        <dbReference type="ARBA" id="ARBA00022717"/>
    </source>
</evidence>
<dbReference type="InterPro" id="IPR011050">
    <property type="entry name" value="Pectin_lyase_fold/virulence"/>
</dbReference>
<gene>
    <name evidence="7" type="ORF">Era103g52</name>
</gene>
<keyword evidence="4" id="KW-0946">Virion</keyword>
<evidence type="ECO:0000256" key="4">
    <source>
        <dbReference type="ARBA" id="ARBA00022844"/>
    </source>
</evidence>
<reference evidence="7 8" key="2">
    <citation type="journal article" date="1986" name="Appl. Environ. Microbiol.">
        <title>Cloning and Expression in Escherichia coli of the Polysaccharide Depolymerase Associated with Bacteriophage-Infected Erwinia amylovora.</title>
        <authorList>
            <person name="Vandenbergh P.A."/>
            <person name="Cole R.L."/>
        </authorList>
    </citation>
    <scope>NUCLEOTIDE SEQUENCE [LARGE SCALE GENOMIC DNA]</scope>
</reference>
<dbReference type="KEGG" id="vg:4818404"/>
<dbReference type="EMBL" id="EF160123">
    <property type="protein sequence ID" value="ABM63442.1"/>
    <property type="molecule type" value="Genomic_DNA"/>
</dbReference>
<keyword evidence="6" id="KW-1238">Degradation of host capsule during virus entry</keyword>
<evidence type="ECO:0000313" key="7">
    <source>
        <dbReference type="EMBL" id="ABM63442.1"/>
    </source>
</evidence>
<name>A2I820_9CAUD</name>
<dbReference type="GO" id="GO:0098996">
    <property type="term" value="P:symbiont entry into host cell via disruption of host cell glycocalyx"/>
    <property type="evidence" value="ECO:0007669"/>
    <property type="project" value="UniProtKB-KW"/>
</dbReference>
<dbReference type="OrthoDB" id="3014at10239"/>
<comment type="subcellular location">
    <subcellularLocation>
        <location evidence="1">Virion</location>
    </subcellularLocation>
</comment>
<reference evidence="7 8" key="1">
    <citation type="journal article" date="1985" name="Appl. Environ. Microbiol.">
        <title>Partial Purification and Characterization of a Polysaccharide Depolymerase Associated with Phage-Infected Erwinia amylovora.</title>
        <authorList>
            <person name="Vandenbergh P.A."/>
            <person name="Wright A.M."/>
            <person name="Vidaver A.K."/>
        </authorList>
    </citation>
    <scope>NUCLEOTIDE SEQUENCE [LARGE SCALE GENOMIC DNA]</scope>
</reference>
<evidence type="ECO:0000256" key="5">
    <source>
        <dbReference type="ARBA" id="ARBA00023296"/>
    </source>
</evidence>
<evidence type="ECO:0000256" key="3">
    <source>
        <dbReference type="ARBA" id="ARBA00022732"/>
    </source>
</evidence>
<dbReference type="SUPFAM" id="SSF51126">
    <property type="entry name" value="Pectin lyase-like"/>
    <property type="match status" value="1"/>
</dbReference>
<keyword evidence="3" id="KW-1227">Viral tail protein</keyword>
<organism evidence="7 8">
    <name type="scientific">Erwinia phage Era103</name>
    <dbReference type="NCBI Taxonomy" id="418443"/>
    <lineage>
        <taxon>Viruses</taxon>
        <taxon>Duplodnaviria</taxon>
        <taxon>Heunggongvirae</taxon>
        <taxon>Uroviricota</taxon>
        <taxon>Caudoviricetes</taxon>
        <taxon>Autographivirales</taxon>
        <taxon>Autosignataviridae</taxon>
        <taxon>Molineuxvirinae</taxon>
        <taxon>Eracentumvirus</taxon>
        <taxon>Eracentumvirus era103</taxon>
    </lineage>
</organism>
<evidence type="ECO:0000313" key="8">
    <source>
        <dbReference type="Proteomes" id="UP000001571"/>
    </source>
</evidence>
<protein>
    <submittedName>
        <fullName evidence="7">EPS-depolymerase</fullName>
    </submittedName>
</protein>
<keyword evidence="5" id="KW-1160">Virus entry into host cell</keyword>
<keyword evidence="8" id="KW-1185">Reference proteome</keyword>
<proteinExistence type="predicted"/>
<keyword evidence="2" id="KW-1235">Degradation of host cell envelope components during virus entry</keyword>
<sequence>MPETKIKPWNTEIWTDSIATLRTMDPVVSGHTVEVAGYYKGSLKGGGKFAYDPNDTTTADDGGFTIVTATGKRFKRADPIDTLDITHFGAYCNGIADDMFAVVRMRAWAATINATFNPGVRIPSGITTLSAYDFGSSELPSFKIRGPEVAYGRIPAAQIQPFDLSYTGYLIKVKARRMEVSNLMLSGVGSQCGFLENTVTRGDYCRIHGIQARNLTGRAFHVYDTIDTAVTQCYSTSGKASFFRTDWSNENPGAWDHPTAIYIADCNFETHTGEYAVSCIRAGQSVMRNCWFDRNERGFDISQGGWLLENITQENSVYPSATQYAKIVQIRNRFTQGKGMDDTVSGYDPSQDPSGQPPYWVNSGYENGTAEFALLGFINSGSMSYGYESSQFKVSNMTANQVWIDVGSFTLAGATGEGINLEFVGAGHFDAATSNPRPNGTNYGGGKTTIMMQQKDSDAKARASWFSHGASPIVAVRVAMNRNRPHVYIQLAPYTGPIAMTVHTSSKSNFEGGIHYYQNIVMTEVTADVAAAAAPLIPATWNVSNGNYGLGMQLDTGKLAVDGPALAGSNASFHFPIQYNGTDVLLAVQPSPLSTRIQRCTIATLPKATENPYGVVLVSDAVSGNGVTTWRMAFCDGSAWFTVDGGTNLGTGTVSNT</sequence>
<evidence type="ECO:0000256" key="6">
    <source>
        <dbReference type="ARBA" id="ARBA00035731"/>
    </source>
</evidence>
<accession>A2I820</accession>
<dbReference type="GeneID" id="4818404"/>